<evidence type="ECO:0000256" key="3">
    <source>
        <dbReference type="ARBA" id="ARBA00061510"/>
    </source>
</evidence>
<proteinExistence type="inferred from homology"/>
<dbReference type="Gene3D" id="3.40.1230.10">
    <property type="entry name" value="MTH938-like"/>
    <property type="match status" value="1"/>
</dbReference>
<keyword evidence="2" id="KW-0963">Cytoplasm</keyword>
<dbReference type="PANTHER" id="PTHR15811:SF5">
    <property type="entry name" value="MTH938 DOMAIN-CONTAINING PROTEIN"/>
    <property type="match status" value="1"/>
</dbReference>
<dbReference type="GO" id="GO:0045600">
    <property type="term" value="P:positive regulation of fat cell differentiation"/>
    <property type="evidence" value="ECO:0007669"/>
    <property type="project" value="TreeGrafter"/>
</dbReference>
<organism evidence="6 7">
    <name type="scientific">Scleropages formosus</name>
    <name type="common">Asian bonytongue</name>
    <name type="synonym">Osteoglossum formosum</name>
    <dbReference type="NCBI Taxonomy" id="113540"/>
    <lineage>
        <taxon>Eukaryota</taxon>
        <taxon>Metazoa</taxon>
        <taxon>Chordata</taxon>
        <taxon>Craniata</taxon>
        <taxon>Vertebrata</taxon>
        <taxon>Euteleostomi</taxon>
        <taxon>Actinopterygii</taxon>
        <taxon>Neopterygii</taxon>
        <taxon>Teleostei</taxon>
        <taxon>Osteoglossocephala</taxon>
        <taxon>Osteoglossomorpha</taxon>
        <taxon>Osteoglossiformes</taxon>
        <taxon>Osteoglossidae</taxon>
        <taxon>Scleropages</taxon>
    </lineage>
</organism>
<dbReference type="InterPro" id="IPR007523">
    <property type="entry name" value="NDUFAF3/AAMDC"/>
</dbReference>
<evidence type="ECO:0000256" key="2">
    <source>
        <dbReference type="ARBA" id="ARBA00022490"/>
    </source>
</evidence>
<accession>A0A8C9TYU7</accession>
<dbReference type="AlphaFoldDB" id="A0A8C9TYU7"/>
<comment type="subcellular location">
    <subcellularLocation>
        <location evidence="1">Cytoplasm</location>
    </subcellularLocation>
</comment>
<gene>
    <name evidence="6" type="primary">AAMDC</name>
    <name evidence="6" type="synonym">aamdc</name>
</gene>
<dbReference type="Proteomes" id="UP000694397">
    <property type="component" value="Chromosome 10"/>
</dbReference>
<feature type="region of interest" description="Disordered" evidence="5">
    <location>
        <begin position="1"/>
        <end position="105"/>
    </location>
</feature>
<evidence type="ECO:0000256" key="5">
    <source>
        <dbReference type="SAM" id="MobiDB-lite"/>
    </source>
</evidence>
<dbReference type="CDD" id="cd05126">
    <property type="entry name" value="Mth938"/>
    <property type="match status" value="1"/>
</dbReference>
<evidence type="ECO:0000256" key="1">
    <source>
        <dbReference type="ARBA" id="ARBA00004496"/>
    </source>
</evidence>
<reference evidence="6" key="2">
    <citation type="submission" date="2025-08" db="UniProtKB">
        <authorList>
            <consortium name="Ensembl"/>
        </authorList>
    </citation>
    <scope>IDENTIFICATION</scope>
</reference>
<reference evidence="6 7" key="1">
    <citation type="submission" date="2019-04" db="EMBL/GenBank/DDBJ databases">
        <authorList>
            <consortium name="Wellcome Sanger Institute Data Sharing"/>
        </authorList>
    </citation>
    <scope>NUCLEOTIDE SEQUENCE [LARGE SCALE GENOMIC DNA]</scope>
</reference>
<dbReference type="OrthoDB" id="413520at2759"/>
<comment type="similarity">
    <text evidence="3">Belongs to the AAMDC family.</text>
</comment>
<evidence type="ECO:0000313" key="6">
    <source>
        <dbReference type="Ensembl" id="ENSSFOP00015054359.1"/>
    </source>
</evidence>
<dbReference type="Ensembl" id="ENSSFOT00015076754.1">
    <property type="protein sequence ID" value="ENSSFOP00015054359.1"/>
    <property type="gene ID" value="ENSSFOG00015029619.1"/>
</dbReference>
<dbReference type="GeneTree" id="ENSGT00390000011958"/>
<dbReference type="GO" id="GO:0005737">
    <property type="term" value="C:cytoplasm"/>
    <property type="evidence" value="ECO:0007669"/>
    <property type="project" value="UniProtKB-SubCell"/>
</dbReference>
<name>A0A8C9TYU7_SCLFO</name>
<evidence type="ECO:0000313" key="7">
    <source>
        <dbReference type="Proteomes" id="UP000694397"/>
    </source>
</evidence>
<sequence>SSLPPLASHLSWCPAGSALSAGTSAPAGPAQARSAPGRNTPLRSSDTNRGAKPKPPPPEQPFLPTGGQEESEAARRTRDGPQCTAQPQRKKDHNAPRRSSSVEVKEVRELKQLKGGGTVLSPKRGVSAYSDGIGRFPAEAGLRRMLTCLSRKRERASECQQNTAFLHYPGVQPADLEEILKKGVDILVIGRGMSEALQVPSSTLDYVRQQGVNVKVFQTEKAVREYNTLAGQGAKVGGVFHSTC</sequence>
<dbReference type="InterPro" id="IPR034096">
    <property type="entry name" value="AAMDC"/>
</dbReference>
<keyword evidence="7" id="KW-1185">Reference proteome</keyword>
<dbReference type="InterPro" id="IPR036748">
    <property type="entry name" value="MTH938-like_sf"/>
</dbReference>
<dbReference type="FunFam" id="3.40.1230.10:FF:000001">
    <property type="entry name" value="Adipogenesis-associated, Mth938 domain-containing"/>
    <property type="match status" value="1"/>
</dbReference>
<protein>
    <recommendedName>
        <fullName evidence="4">Mth938 domain-containing protein</fullName>
    </recommendedName>
</protein>
<evidence type="ECO:0000256" key="4">
    <source>
        <dbReference type="ARBA" id="ARBA00074293"/>
    </source>
</evidence>
<reference evidence="6" key="3">
    <citation type="submission" date="2025-09" db="UniProtKB">
        <authorList>
            <consortium name="Ensembl"/>
        </authorList>
    </citation>
    <scope>IDENTIFICATION</scope>
</reference>
<dbReference type="SUPFAM" id="SSF64076">
    <property type="entry name" value="MTH938-like"/>
    <property type="match status" value="1"/>
</dbReference>
<dbReference type="PANTHER" id="PTHR15811">
    <property type="entry name" value="MTH938 DOMAIN-CONTAINING PROTEIN"/>
    <property type="match status" value="1"/>
</dbReference>
<dbReference type="Pfam" id="PF04430">
    <property type="entry name" value="DUF498"/>
    <property type="match status" value="1"/>
</dbReference>